<keyword evidence="8 16" id="KW-1278">Translocase</keyword>
<comment type="function">
    <text evidence="16">NQR complex catalyzes the reduction of ubiquinone-1 to ubiquinol by two successive reactions, coupled with the transport of Na(+) ions from the cytoplasm to the periplasm. NqrA to NqrE are probably involved in the second step, the conversion of ubisemiquinone to ubiquinol.</text>
</comment>
<evidence type="ECO:0000313" key="22">
    <source>
        <dbReference type="Proteomes" id="UP000247005"/>
    </source>
</evidence>
<keyword evidence="3" id="KW-0997">Cell inner membrane</keyword>
<keyword evidence="7 16" id="KW-0812">Transmembrane</keyword>
<comment type="cofactor">
    <cofactor evidence="16 17">
        <name>FMN</name>
        <dbReference type="ChEBI" id="CHEBI:58210"/>
    </cofactor>
</comment>
<dbReference type="PANTHER" id="PTHR37838">
    <property type="entry name" value="NA(+)-TRANSLOCATING NADH-QUINONE REDUCTASE SUBUNIT C"/>
    <property type="match status" value="1"/>
</dbReference>
<dbReference type="InterPro" id="IPR010204">
    <property type="entry name" value="NqrC"/>
</dbReference>
<comment type="subunit">
    <text evidence="16 17">Composed of six subunits; NqrA, NqrB, NqrC, NqrD, NqrE and NqrF.</text>
</comment>
<dbReference type="InterPro" id="IPR007329">
    <property type="entry name" value="FMN-bd"/>
</dbReference>
<evidence type="ECO:0000256" key="14">
    <source>
        <dbReference type="ARBA" id="ARBA00023136"/>
    </source>
</evidence>
<evidence type="ECO:0000313" key="20">
    <source>
        <dbReference type="EMBL" id="POP45729.1"/>
    </source>
</evidence>
<comment type="similarity">
    <text evidence="16 17">Belongs to the NqrC family.</text>
</comment>
<evidence type="ECO:0000313" key="21">
    <source>
        <dbReference type="Proteomes" id="UP000237073"/>
    </source>
</evidence>
<keyword evidence="9 16" id="KW-1133">Transmembrane helix</keyword>
<evidence type="ECO:0000256" key="2">
    <source>
        <dbReference type="ARBA" id="ARBA00022475"/>
    </source>
</evidence>
<accession>A0A2P5GL26</accession>
<evidence type="ECO:0000256" key="5">
    <source>
        <dbReference type="ARBA" id="ARBA00022630"/>
    </source>
</evidence>
<dbReference type="PIRSF" id="PIRSF009437">
    <property type="entry name" value="NQR-1_subunit_C"/>
    <property type="match status" value="1"/>
</dbReference>
<gene>
    <name evidence="16 20" type="primary">nqrC</name>
    <name evidence="20" type="ORF">CHU32_18955</name>
    <name evidence="19" type="ORF">CHU33_18580</name>
</gene>
<evidence type="ECO:0000313" key="19">
    <source>
        <dbReference type="EMBL" id="POP42653.1"/>
    </source>
</evidence>
<dbReference type="EMBL" id="PQGD01000016">
    <property type="protein sequence ID" value="POP45729.1"/>
    <property type="molecule type" value="Genomic_DNA"/>
</dbReference>
<evidence type="ECO:0000256" key="4">
    <source>
        <dbReference type="ARBA" id="ARBA00022553"/>
    </source>
</evidence>
<keyword evidence="14 16" id="KW-0472">Membrane</keyword>
<proteinExistence type="inferred from homology"/>
<evidence type="ECO:0000256" key="15">
    <source>
        <dbReference type="ARBA" id="ARBA00023201"/>
    </source>
</evidence>
<keyword evidence="10 16" id="KW-0520">NAD</keyword>
<evidence type="ECO:0000256" key="9">
    <source>
        <dbReference type="ARBA" id="ARBA00022989"/>
    </source>
</evidence>
<sequence>MRKSKIIIAFVISLIILCFISVAVYLLVIREPGAPENKAREIAILRAAGLVGEAERSERDISALYHERIIPRQLDLKRGQLLPAVAGQSPAFCNAPADGERTCERVEIYLVKGKSGDIQQVILPVNGKGAKSMMYAFVALDTDGTTVKGINYYQQNETPLLGARVADPEWRSQWPGKRLLDEQGQPALKVVQDNTGPHDDHTVDGISGATMTSSGVEKSINYWMGERGFGPFLQRLRADKDILTP</sequence>
<keyword evidence="15 16" id="KW-0739">Sodium transport</keyword>
<dbReference type="GO" id="GO:0010181">
    <property type="term" value="F:FMN binding"/>
    <property type="evidence" value="ECO:0007669"/>
    <property type="project" value="UniProtKB-UniRule"/>
</dbReference>
<dbReference type="HAMAP" id="MF_00427">
    <property type="entry name" value="NqrC"/>
    <property type="match status" value="1"/>
</dbReference>
<evidence type="ECO:0000256" key="10">
    <source>
        <dbReference type="ARBA" id="ARBA00023027"/>
    </source>
</evidence>
<dbReference type="Proteomes" id="UP000237073">
    <property type="component" value="Unassembled WGS sequence"/>
</dbReference>
<dbReference type="PANTHER" id="PTHR37838:SF1">
    <property type="entry name" value="NA(+)-TRANSLOCATING NADH-QUINONE REDUCTASE SUBUNIT C"/>
    <property type="match status" value="1"/>
</dbReference>
<keyword evidence="13 16" id="KW-0830">Ubiquinone</keyword>
<dbReference type="GO" id="GO:0005886">
    <property type="term" value="C:plasma membrane"/>
    <property type="evidence" value="ECO:0007669"/>
    <property type="project" value="UniProtKB-SubCell"/>
</dbReference>
<feature type="domain" description="FMN-binding" evidence="18">
    <location>
        <begin position="129"/>
        <end position="227"/>
    </location>
</feature>
<evidence type="ECO:0000256" key="17">
    <source>
        <dbReference type="PIRNR" id="PIRNR009437"/>
    </source>
</evidence>
<dbReference type="GO" id="GO:0016655">
    <property type="term" value="F:oxidoreductase activity, acting on NAD(P)H, quinone or similar compound as acceptor"/>
    <property type="evidence" value="ECO:0007669"/>
    <property type="project" value="UniProtKB-UniRule"/>
</dbReference>
<organism evidence="20 22">
    <name type="scientific">Superficieibacter electus</name>
    <dbReference type="NCBI Taxonomy" id="2022662"/>
    <lineage>
        <taxon>Bacteria</taxon>
        <taxon>Pseudomonadati</taxon>
        <taxon>Pseudomonadota</taxon>
        <taxon>Gammaproteobacteria</taxon>
        <taxon>Enterobacterales</taxon>
        <taxon>Enterobacteriaceae</taxon>
        <taxon>Superficieibacter</taxon>
    </lineage>
</organism>
<keyword evidence="21" id="KW-1185">Reference proteome</keyword>
<keyword evidence="2 16" id="KW-1003">Cell membrane</keyword>
<dbReference type="GO" id="GO:0006814">
    <property type="term" value="P:sodium ion transport"/>
    <property type="evidence" value="ECO:0007669"/>
    <property type="project" value="UniProtKB-UniRule"/>
</dbReference>
<comment type="catalytic activity">
    <reaction evidence="16 17">
        <text>a ubiquinone + n Na(+)(in) + NADH + H(+) = a ubiquinol + n Na(+)(out) + NAD(+)</text>
        <dbReference type="Rhea" id="RHEA:47748"/>
        <dbReference type="Rhea" id="RHEA-COMP:9565"/>
        <dbReference type="Rhea" id="RHEA-COMP:9566"/>
        <dbReference type="ChEBI" id="CHEBI:15378"/>
        <dbReference type="ChEBI" id="CHEBI:16389"/>
        <dbReference type="ChEBI" id="CHEBI:17976"/>
        <dbReference type="ChEBI" id="CHEBI:29101"/>
        <dbReference type="ChEBI" id="CHEBI:57540"/>
        <dbReference type="ChEBI" id="CHEBI:57945"/>
        <dbReference type="EC" id="7.2.1.1"/>
    </reaction>
</comment>
<evidence type="ECO:0000256" key="6">
    <source>
        <dbReference type="ARBA" id="ARBA00022643"/>
    </source>
</evidence>
<evidence type="ECO:0000256" key="8">
    <source>
        <dbReference type="ARBA" id="ARBA00022967"/>
    </source>
</evidence>
<comment type="caution">
    <text evidence="20">The sequence shown here is derived from an EMBL/GenBank/DDBJ whole genome shotgun (WGS) entry which is preliminary data.</text>
</comment>
<keyword evidence="11 16" id="KW-0915">Sodium</keyword>
<dbReference type="NCBIfam" id="TIGR01938">
    <property type="entry name" value="nqrC"/>
    <property type="match status" value="1"/>
</dbReference>
<reference evidence="21 22" key="1">
    <citation type="submission" date="2018-01" db="EMBL/GenBank/DDBJ databases">
        <title>Superficieibacter electus gen. nov., sp. nov., an extended-spectrum beta-lactamase possessing member of the Enterobacteriaceae family, isolated from intensive care unit surfaces.</title>
        <authorList>
            <person name="Potter R.F."/>
            <person name="D'Souza A.W."/>
        </authorList>
    </citation>
    <scope>NUCLEOTIDE SEQUENCE [LARGE SCALE GENOMIC DNA]</scope>
    <source>
        <strain evidence="20 22">BP-1</strain>
        <strain evidence="19 21">BP-2</strain>
    </source>
</reference>
<feature type="transmembrane region" description="Helical" evidence="16">
    <location>
        <begin position="7"/>
        <end position="28"/>
    </location>
</feature>
<keyword evidence="6 16" id="KW-0288">FMN</keyword>
<name>A0A2P5GL26_9ENTR</name>
<dbReference type="SMART" id="SM00900">
    <property type="entry name" value="FMN_bind"/>
    <property type="match status" value="1"/>
</dbReference>
<protein>
    <recommendedName>
        <fullName evidence="16 17">Na(+)-translocating NADH-quinone reductase subunit C</fullName>
        <shortName evidence="16 17">Na(+)-NQR subunit C</shortName>
        <shortName evidence="16 17">Na(+)-translocating NQR subunit C</shortName>
        <ecNumber evidence="16 17">7.2.1.1</ecNumber>
    </recommendedName>
    <alternativeName>
        <fullName evidence="16 17">NQR complex subunit C</fullName>
    </alternativeName>
    <alternativeName>
        <fullName evidence="16 17">NQR-1 subunit C</fullName>
    </alternativeName>
</protein>
<comment type="caution">
    <text evidence="16">Lacks conserved residue(s) required for the propagation of feature annotation.</text>
</comment>
<keyword evidence="4 16" id="KW-0597">Phosphoprotein</keyword>
<evidence type="ECO:0000256" key="7">
    <source>
        <dbReference type="ARBA" id="ARBA00022692"/>
    </source>
</evidence>
<evidence type="ECO:0000259" key="18">
    <source>
        <dbReference type="SMART" id="SM00900"/>
    </source>
</evidence>
<comment type="subcellular location">
    <subcellularLocation>
        <location evidence="16">Cell membrane</location>
        <topology evidence="16">Single-pass membrane protein</topology>
    </subcellularLocation>
</comment>
<keyword evidence="12 16" id="KW-0406">Ion transport</keyword>
<keyword evidence="1 16" id="KW-0813">Transport</keyword>
<dbReference type="EC" id="7.2.1.1" evidence="16 17"/>
<evidence type="ECO:0000256" key="13">
    <source>
        <dbReference type="ARBA" id="ARBA00023075"/>
    </source>
</evidence>
<dbReference type="EMBL" id="PQGE01000018">
    <property type="protein sequence ID" value="POP42653.1"/>
    <property type="molecule type" value="Genomic_DNA"/>
</dbReference>
<evidence type="ECO:0000256" key="3">
    <source>
        <dbReference type="ARBA" id="ARBA00022519"/>
    </source>
</evidence>
<dbReference type="OrthoDB" id="9786835at2"/>
<dbReference type="Proteomes" id="UP000247005">
    <property type="component" value="Unassembled WGS sequence"/>
</dbReference>
<dbReference type="Pfam" id="PF04205">
    <property type="entry name" value="FMN_bind"/>
    <property type="match status" value="1"/>
</dbReference>
<dbReference type="AlphaFoldDB" id="A0A2P5GL26"/>
<evidence type="ECO:0000256" key="12">
    <source>
        <dbReference type="ARBA" id="ARBA00023065"/>
    </source>
</evidence>
<dbReference type="RefSeq" id="WP_103677563.1">
    <property type="nucleotide sequence ID" value="NZ_PQGD01000016.1"/>
</dbReference>
<feature type="modified residue" description="FMN phosphoryl threonine" evidence="16">
    <location>
        <position position="210"/>
    </location>
</feature>
<evidence type="ECO:0000256" key="1">
    <source>
        <dbReference type="ARBA" id="ARBA00022448"/>
    </source>
</evidence>
<keyword evidence="5 16" id="KW-0285">Flavoprotein</keyword>
<evidence type="ECO:0000256" key="16">
    <source>
        <dbReference type="HAMAP-Rule" id="MF_00427"/>
    </source>
</evidence>
<evidence type="ECO:0000256" key="11">
    <source>
        <dbReference type="ARBA" id="ARBA00023053"/>
    </source>
</evidence>